<feature type="region of interest" description="Disordered" evidence="1">
    <location>
        <begin position="1"/>
        <end position="49"/>
    </location>
</feature>
<protein>
    <submittedName>
        <fullName evidence="2">Uncharacterized protein</fullName>
    </submittedName>
</protein>
<feature type="region of interest" description="Disordered" evidence="1">
    <location>
        <begin position="486"/>
        <end position="527"/>
    </location>
</feature>
<feature type="compositionally biased region" description="Low complexity" evidence="1">
    <location>
        <begin position="1"/>
        <end position="20"/>
    </location>
</feature>
<reference evidence="2" key="1">
    <citation type="submission" date="2021-01" db="EMBL/GenBank/DDBJ databases">
        <authorList>
            <person name="Corre E."/>
            <person name="Pelletier E."/>
            <person name="Niang G."/>
            <person name="Scheremetjew M."/>
            <person name="Finn R."/>
            <person name="Kale V."/>
            <person name="Holt S."/>
            <person name="Cochrane G."/>
            <person name="Meng A."/>
            <person name="Brown T."/>
            <person name="Cohen L."/>
        </authorList>
    </citation>
    <scope>NUCLEOTIDE SEQUENCE</scope>
    <source>
        <strain evidence="2">Pop2</strain>
    </source>
</reference>
<feature type="compositionally biased region" description="Low complexity" evidence="1">
    <location>
        <begin position="354"/>
        <end position="381"/>
    </location>
</feature>
<feature type="compositionally biased region" description="Polar residues" evidence="1">
    <location>
        <begin position="490"/>
        <end position="500"/>
    </location>
</feature>
<feature type="compositionally biased region" description="Polar residues" evidence="1">
    <location>
        <begin position="126"/>
        <end position="157"/>
    </location>
</feature>
<feature type="compositionally biased region" description="Basic and acidic residues" evidence="1">
    <location>
        <begin position="618"/>
        <end position="631"/>
    </location>
</feature>
<feature type="region of interest" description="Disordered" evidence="1">
    <location>
        <begin position="582"/>
        <end position="631"/>
    </location>
</feature>
<gene>
    <name evidence="2" type="ORF">DBRI1063_LOCUS6737</name>
</gene>
<dbReference type="EMBL" id="HBGN01010502">
    <property type="protein sequence ID" value="CAD9321890.1"/>
    <property type="molecule type" value="Transcribed_RNA"/>
</dbReference>
<evidence type="ECO:0000313" key="2">
    <source>
        <dbReference type="EMBL" id="CAD9321890.1"/>
    </source>
</evidence>
<feature type="compositionally biased region" description="Polar residues" evidence="1">
    <location>
        <begin position="40"/>
        <end position="49"/>
    </location>
</feature>
<name>A0A7S1YXC7_9STRA</name>
<organism evidence="2">
    <name type="scientific">Ditylum brightwellii</name>
    <dbReference type="NCBI Taxonomy" id="49249"/>
    <lineage>
        <taxon>Eukaryota</taxon>
        <taxon>Sar</taxon>
        <taxon>Stramenopiles</taxon>
        <taxon>Ochrophyta</taxon>
        <taxon>Bacillariophyta</taxon>
        <taxon>Mediophyceae</taxon>
        <taxon>Lithodesmiophycidae</taxon>
        <taxon>Lithodesmiales</taxon>
        <taxon>Lithodesmiaceae</taxon>
        <taxon>Ditylum</taxon>
    </lineage>
</organism>
<feature type="compositionally biased region" description="Polar residues" evidence="1">
    <location>
        <begin position="195"/>
        <end position="206"/>
    </location>
</feature>
<dbReference type="AlphaFoldDB" id="A0A7S1YXC7"/>
<feature type="region of interest" description="Disordered" evidence="1">
    <location>
        <begin position="354"/>
        <end position="387"/>
    </location>
</feature>
<sequence>MRSASFNTTSSRTSLSTARSRISKALGSKQAFLPTPPPNSIRSSPVRTKSWSVGVSTSVSYHKALSSPDFKSREELLSREKALHLSQELELAEHRDTSLCKHVDVVTRRDSFSSGIKAAAKGKMAQRSTQKQLTASTSTKSQRSTNSSKQGNFQKQQKSMDKKKRSKSVPPPPPPQSSMDETMQHLLQLAHTHNENNPNTANSSSRAKPVAESIKRKLRRHSKSIEWEQAASPPLRPPRSSLHTAPNTSKANKKPVVDEIKKKLRRNSKSMDWELAATPPLRPPTRRASVRDSTVVVEPMHLERYIDKTTTAHHQTINPFHAPIQVTSSLAEDQFDTHPYKLPKSEWKEWNTNTTTTTTKHGSQASLASNSSTAMSSLTFSPNSNSDTSDQSFFSTNACLHEMANTTTTTTDATTISAAYLTEVADAPLVIATSSIASGKQGSSSSREISGDFFNSIIVSKKLPPPYKNERLSSARKKKRLLEERLCMSKQISSPTNKTVSSSFSSLDRRSLPPTLSSRMSSSPSKQLSIDVHAEPCHQTPSRVVSPRFSSGKEITIQNSTTSLMASPKKVANAPMPKLLKLSPPSSLGGRIDWSNGGGGGGGGRRIDWSSATEEDPWMSRDRRKSESMLC</sequence>
<proteinExistence type="predicted"/>
<feature type="region of interest" description="Disordered" evidence="1">
    <location>
        <begin position="193"/>
        <end position="291"/>
    </location>
</feature>
<evidence type="ECO:0000256" key="1">
    <source>
        <dbReference type="SAM" id="MobiDB-lite"/>
    </source>
</evidence>
<accession>A0A7S1YXC7</accession>
<feature type="region of interest" description="Disordered" evidence="1">
    <location>
        <begin position="117"/>
        <end position="180"/>
    </location>
</feature>
<feature type="compositionally biased region" description="Low complexity" evidence="1">
    <location>
        <begin position="501"/>
        <end position="525"/>
    </location>
</feature>